<dbReference type="EMBL" id="AP024149">
    <property type="protein sequence ID" value="BCM88045.1"/>
    <property type="molecule type" value="Genomic_DNA"/>
</dbReference>
<keyword evidence="5" id="KW-0256">Endoplasmic reticulum</keyword>
<accession>A0A8H8X0D6</accession>
<dbReference type="PANTHER" id="PTHR48182">
    <property type="entry name" value="PROTEIN SERAC1"/>
    <property type="match status" value="1"/>
</dbReference>
<evidence type="ECO:0000313" key="15">
    <source>
        <dbReference type="EMBL" id="BCM88045.1"/>
    </source>
</evidence>
<evidence type="ECO:0000256" key="2">
    <source>
        <dbReference type="ARBA" id="ARBA00004240"/>
    </source>
</evidence>
<keyword evidence="9" id="KW-0594">Phospholipid biosynthesis</keyword>
<evidence type="ECO:0000256" key="12">
    <source>
        <dbReference type="ARBA" id="ARBA00040991"/>
    </source>
</evidence>
<keyword evidence="7" id="KW-0443">Lipid metabolism</keyword>
<reference evidence="15" key="1">
    <citation type="submission" date="2020-11" db="EMBL/GenBank/DDBJ databases">
        <title>Complete genome sequence of a novel pathogenic Methylobacterium strain isolated from rice in Vietnam.</title>
        <authorList>
            <person name="Lai K."/>
            <person name="Okazaki S."/>
            <person name="Higashi K."/>
            <person name="Mori H."/>
            <person name="Toyoda A."/>
            <person name="Kurokawa K."/>
        </authorList>
    </citation>
    <scope>NUCLEOTIDE SEQUENCE</scope>
    <source>
        <strain evidence="15">VL1</strain>
        <plasmid evidence="15">pVL1_4</plasmid>
    </source>
</reference>
<dbReference type="InterPro" id="IPR016024">
    <property type="entry name" value="ARM-type_fold"/>
</dbReference>
<evidence type="ECO:0000313" key="16">
    <source>
        <dbReference type="Proteomes" id="UP000663508"/>
    </source>
</evidence>
<feature type="region of interest" description="Disordered" evidence="14">
    <location>
        <begin position="1"/>
        <end position="20"/>
    </location>
</feature>
<keyword evidence="3" id="KW-0444">Lipid biosynthesis</keyword>
<evidence type="ECO:0000256" key="6">
    <source>
        <dbReference type="ARBA" id="ARBA00022989"/>
    </source>
</evidence>
<evidence type="ECO:0000256" key="8">
    <source>
        <dbReference type="ARBA" id="ARBA00023136"/>
    </source>
</evidence>
<dbReference type="PANTHER" id="PTHR48182:SF2">
    <property type="entry name" value="PROTEIN SERAC1"/>
    <property type="match status" value="1"/>
</dbReference>
<evidence type="ECO:0000256" key="7">
    <source>
        <dbReference type="ARBA" id="ARBA00023098"/>
    </source>
</evidence>
<keyword evidence="15" id="KW-0614">Plasmid</keyword>
<evidence type="ECO:0000256" key="11">
    <source>
        <dbReference type="ARBA" id="ARBA00038024"/>
    </source>
</evidence>
<evidence type="ECO:0000256" key="13">
    <source>
        <dbReference type="ARBA" id="ARBA00041701"/>
    </source>
</evidence>
<evidence type="ECO:0000256" key="5">
    <source>
        <dbReference type="ARBA" id="ARBA00022824"/>
    </source>
</evidence>
<geneLocation type="plasmid" evidence="15 16">
    <name>pVL1_4</name>
</geneLocation>
<dbReference type="Gene3D" id="3.40.50.1820">
    <property type="entry name" value="alpha/beta hydrolase"/>
    <property type="match status" value="1"/>
</dbReference>
<dbReference type="GO" id="GO:0016020">
    <property type="term" value="C:membrane"/>
    <property type="evidence" value="ECO:0007669"/>
    <property type="project" value="UniProtKB-SubCell"/>
</dbReference>
<keyword evidence="10" id="KW-1208">Phospholipid metabolism</keyword>
<keyword evidence="6" id="KW-1133">Transmembrane helix</keyword>
<dbReference type="InterPro" id="IPR052374">
    <property type="entry name" value="SERAC1"/>
</dbReference>
<name>A0A8H8X0D6_9HYPH</name>
<dbReference type="SUPFAM" id="SSF48371">
    <property type="entry name" value="ARM repeat"/>
    <property type="match status" value="1"/>
</dbReference>
<comment type="subcellular location">
    <subcellularLocation>
        <location evidence="2">Endoplasmic reticulum</location>
    </subcellularLocation>
    <subcellularLocation>
        <location evidence="1">Membrane</location>
        <topology evidence="1">Single-pass membrane protein</topology>
    </subcellularLocation>
</comment>
<keyword evidence="8" id="KW-0472">Membrane</keyword>
<dbReference type="InterPro" id="IPR029058">
    <property type="entry name" value="AB_hydrolase_fold"/>
</dbReference>
<dbReference type="Gene3D" id="1.25.10.10">
    <property type="entry name" value="Leucine-rich Repeat Variant"/>
    <property type="match status" value="1"/>
</dbReference>
<keyword evidence="4" id="KW-0812">Transmembrane</keyword>
<evidence type="ECO:0000256" key="3">
    <source>
        <dbReference type="ARBA" id="ARBA00022516"/>
    </source>
</evidence>
<dbReference type="AlphaFoldDB" id="A0A8H8X0D6"/>
<organism evidence="15 16">
    <name type="scientific">Methylobacterium indicum</name>
    <dbReference type="NCBI Taxonomy" id="1775910"/>
    <lineage>
        <taxon>Bacteria</taxon>
        <taxon>Pseudomonadati</taxon>
        <taxon>Pseudomonadota</taxon>
        <taxon>Alphaproteobacteria</taxon>
        <taxon>Hyphomicrobiales</taxon>
        <taxon>Methylobacteriaceae</taxon>
        <taxon>Methylobacterium</taxon>
    </lineage>
</organism>
<comment type="similarity">
    <text evidence="11">Belongs to the SERAC1 family.</text>
</comment>
<proteinExistence type="inferred from homology"/>
<dbReference type="SUPFAM" id="SSF53474">
    <property type="entry name" value="alpha/beta-Hydrolases"/>
    <property type="match status" value="1"/>
</dbReference>
<sequence length="813" mass="92135">MSKTELKAKHGMTQDMTDSGVHLPEKDQNNIWYKFSNSNTVIVFVHGVLSDSRSCWYDKKYNSYWPHLIAGDAIFGSIDIFLGGYYTAADAGRYEIRNAADELLSALSRGGEKSVLSKDRIIFVCHSTGGIVARYILVNNQDIFRNKTIGMVLLASPSLGSSWANKIGWITNIYGHSIGQQLATGHWTLREIDAQFKNLVNEQKIRKLVGVEAYENHFIIHRKWLPDKHVVVSEESAGRYFGAPVMLRKTDHFSCCKPTDRKHPSYELLSDFIVKYFGNEVGAFVDGTSQMLSFVFERRLEYPKLKFSIINNTTVKAQITSIRVFRVASAIDNHTGFEYFTGPRVQLEFDMKRAIDGQSIELLKDRITNLDPGEAEAFQVDIEAENLVSIIDFEVDLLTIGARKAKIVRPQDVLFLHSPTKSDKGQLVSARRDDVFSALLSEREFKVWHPSSYSDCDAHSFVMLRSAATLGLKDPERSWNELRNKYEGRRDFGFILASYADVFQHDLAPESCKLYIEHLFSDPNKIRELPATDHEPVALTISRALQASGRVKLSANPTASLGSSTYEIEMMDRLLEVDPSISDSLFEYEDHGWSVESADRLLGFASAQLMKENLLRKIADEHGKMAIDFLIAMLVIQPQLHTEIDAILAKLTGQEPGEFDVDPEPSVQRWYTPWSEGKELAPEQLAWQPFSPRLARAFAAFQATDEQTVALYVIDRDDVVRYAVARGSNLTSDHLHVLAHDGCPSIRLVVAQHKDTTIKILRRLAADKNSIVRRWTSKNYNADQLIIEQLRNDPSQGVRDFINYNFKDHPDRL</sequence>
<evidence type="ECO:0000256" key="10">
    <source>
        <dbReference type="ARBA" id="ARBA00023264"/>
    </source>
</evidence>
<protein>
    <recommendedName>
        <fullName evidence="12">Protein SERAC1</fullName>
    </recommendedName>
    <alternativeName>
        <fullName evidence="13">Serine active site-containing protein 1</fullName>
    </alternativeName>
</protein>
<evidence type="ECO:0000256" key="4">
    <source>
        <dbReference type="ARBA" id="ARBA00022692"/>
    </source>
</evidence>
<evidence type="ECO:0000256" key="9">
    <source>
        <dbReference type="ARBA" id="ARBA00023209"/>
    </source>
</evidence>
<evidence type="ECO:0000256" key="1">
    <source>
        <dbReference type="ARBA" id="ARBA00004167"/>
    </source>
</evidence>
<dbReference type="Proteomes" id="UP000663508">
    <property type="component" value="Plasmid pVL1_4"/>
</dbReference>
<dbReference type="GO" id="GO:0008654">
    <property type="term" value="P:phospholipid biosynthetic process"/>
    <property type="evidence" value="ECO:0007669"/>
    <property type="project" value="UniProtKB-KW"/>
</dbReference>
<evidence type="ECO:0000256" key="14">
    <source>
        <dbReference type="SAM" id="MobiDB-lite"/>
    </source>
</evidence>
<dbReference type="KEGG" id="mind:mvi_65060"/>
<gene>
    <name evidence="15" type="ORF">mvi_65060</name>
</gene>
<dbReference type="InterPro" id="IPR011989">
    <property type="entry name" value="ARM-like"/>
</dbReference>